<dbReference type="PANTHER" id="PTHR43327">
    <property type="entry name" value="STOMATIN-LIKE PROTEIN 2, MITOCHONDRIAL"/>
    <property type="match status" value="1"/>
</dbReference>
<organism evidence="9 10">
    <name type="scientific">Marinospirillum celere</name>
    <dbReference type="NCBI Taxonomy" id="1122252"/>
    <lineage>
        <taxon>Bacteria</taxon>
        <taxon>Pseudomonadati</taxon>
        <taxon>Pseudomonadota</taxon>
        <taxon>Gammaproteobacteria</taxon>
        <taxon>Oceanospirillales</taxon>
        <taxon>Oceanospirillaceae</taxon>
        <taxon>Marinospirillum</taxon>
    </lineage>
</organism>
<comment type="subunit">
    <text evidence="6">HflC and HflK may interact to form a multimeric complex.</text>
</comment>
<dbReference type="InterPro" id="IPR010201">
    <property type="entry name" value="HflK"/>
</dbReference>
<name>A0A1I1IS75_9GAMM</name>
<dbReference type="GO" id="GO:0008233">
    <property type="term" value="F:peptidase activity"/>
    <property type="evidence" value="ECO:0007669"/>
    <property type="project" value="UniProtKB-KW"/>
</dbReference>
<evidence type="ECO:0000313" key="10">
    <source>
        <dbReference type="Proteomes" id="UP000199058"/>
    </source>
</evidence>
<comment type="similarity">
    <text evidence="2 6">Belongs to the band 7/mec-2 family. HflK subfamily.</text>
</comment>
<sequence length="421" mass="45940">MAWNEPGGGNQHDPWSGGGRKPGNGGGNGGPGRDQGPPDLDEALKKMQDKLGGLFGGKGGKGGGGSGKTPGKFGGYGLTALVAVLVLAIWFASGFYLVDQAERGVVFRLGKYHETVTPGLHWNPPILDQVTKVNVTRIRSISQEASMLTRDENIVKVAISVQYIVEDPKAYLVNVRAPERSLEYALDSSLRHEVGTTNLIDILTEGRELLAGGVFDRLQRYVTNLGLLDSEMEEALEGRVGLGLRLQTVNIEGTSAPDAVQSAFDDVIRAREDRERTINQARAYENSVIPEAEGRAARIREEAQGYRDAVEARADGESQRFLALLTEYRNAPEVTRERLYIDAMQEMLSNSSKVLLDTDEGAGNMLYLPLDRLMSGSGGSSSRSAPSSDHELDQLTDQIIERIRERQDNSSSSNIRREGRR</sequence>
<keyword evidence="10" id="KW-1185">Reference proteome</keyword>
<reference evidence="9 10" key="1">
    <citation type="submission" date="2016-10" db="EMBL/GenBank/DDBJ databases">
        <authorList>
            <person name="de Groot N.N."/>
        </authorList>
    </citation>
    <scope>NUCLEOTIDE SEQUENCE [LARGE SCALE GENOMIC DNA]</scope>
    <source>
        <strain evidence="9 10">DSM 18438</strain>
    </source>
</reference>
<dbReference type="EMBL" id="FOLH01000005">
    <property type="protein sequence ID" value="SFC39084.1"/>
    <property type="molecule type" value="Genomic_DNA"/>
</dbReference>
<evidence type="ECO:0000256" key="7">
    <source>
        <dbReference type="SAM" id="MobiDB-lite"/>
    </source>
</evidence>
<gene>
    <name evidence="9" type="ORF">SAMN05660443_2482</name>
</gene>
<dbReference type="Proteomes" id="UP000199058">
    <property type="component" value="Unassembled WGS sequence"/>
</dbReference>
<dbReference type="PANTHER" id="PTHR43327:SF2">
    <property type="entry name" value="MODULATOR OF FTSH PROTEASE HFLK"/>
    <property type="match status" value="1"/>
</dbReference>
<dbReference type="Gene3D" id="3.30.479.30">
    <property type="entry name" value="Band 7 domain"/>
    <property type="match status" value="1"/>
</dbReference>
<dbReference type="InterPro" id="IPR001972">
    <property type="entry name" value="Stomatin_HflK_fam"/>
</dbReference>
<dbReference type="Pfam" id="PF01145">
    <property type="entry name" value="Band_7"/>
    <property type="match status" value="1"/>
</dbReference>
<dbReference type="CDD" id="cd03404">
    <property type="entry name" value="SPFH_HflK"/>
    <property type="match status" value="1"/>
</dbReference>
<proteinExistence type="inferred from homology"/>
<evidence type="ECO:0000256" key="3">
    <source>
        <dbReference type="ARBA" id="ARBA00022692"/>
    </source>
</evidence>
<feature type="transmembrane region" description="Helical" evidence="6">
    <location>
        <begin position="76"/>
        <end position="98"/>
    </location>
</feature>
<dbReference type="SUPFAM" id="SSF117892">
    <property type="entry name" value="Band 7/SPFH domain"/>
    <property type="match status" value="1"/>
</dbReference>
<dbReference type="GO" id="GO:0006508">
    <property type="term" value="P:proteolysis"/>
    <property type="evidence" value="ECO:0007669"/>
    <property type="project" value="UniProtKB-KW"/>
</dbReference>
<dbReference type="PRINTS" id="PR00721">
    <property type="entry name" value="STOMATIN"/>
</dbReference>
<keyword evidence="3 6" id="KW-0812">Transmembrane</keyword>
<comment type="function">
    <text evidence="6">HflC and HflK could encode or regulate a protease.</text>
</comment>
<dbReference type="InterPro" id="IPR001107">
    <property type="entry name" value="Band_7"/>
</dbReference>
<dbReference type="Pfam" id="PF12221">
    <property type="entry name" value="HflK_N"/>
    <property type="match status" value="1"/>
</dbReference>
<feature type="compositionally biased region" description="Gly residues" evidence="7">
    <location>
        <begin position="1"/>
        <end position="33"/>
    </location>
</feature>
<dbReference type="SMART" id="SM00244">
    <property type="entry name" value="PHB"/>
    <property type="match status" value="1"/>
</dbReference>
<dbReference type="AlphaFoldDB" id="A0A1I1IS75"/>
<dbReference type="InterPro" id="IPR020980">
    <property type="entry name" value="Membrane_HflK_N"/>
</dbReference>
<evidence type="ECO:0000256" key="4">
    <source>
        <dbReference type="ARBA" id="ARBA00022989"/>
    </source>
</evidence>
<dbReference type="NCBIfam" id="TIGR01933">
    <property type="entry name" value="hflK"/>
    <property type="match status" value="1"/>
</dbReference>
<accession>A0A1I1IS75</accession>
<dbReference type="RefSeq" id="WP_091964205.1">
    <property type="nucleotide sequence ID" value="NZ_FOLH01000005.1"/>
</dbReference>
<keyword evidence="5 6" id="KW-0472">Membrane</keyword>
<dbReference type="InterPro" id="IPR050710">
    <property type="entry name" value="Band7/mec-2_domain"/>
</dbReference>
<keyword evidence="9" id="KW-0378">Hydrolase</keyword>
<keyword evidence="9" id="KW-0645">Protease</keyword>
<evidence type="ECO:0000256" key="2">
    <source>
        <dbReference type="ARBA" id="ARBA00006971"/>
    </source>
</evidence>
<dbReference type="InterPro" id="IPR036013">
    <property type="entry name" value="Band_7/SPFH_dom_sf"/>
</dbReference>
<evidence type="ECO:0000313" key="9">
    <source>
        <dbReference type="EMBL" id="SFC39084.1"/>
    </source>
</evidence>
<feature type="region of interest" description="Disordered" evidence="7">
    <location>
        <begin position="1"/>
        <end position="43"/>
    </location>
</feature>
<comment type="subcellular location">
    <subcellularLocation>
        <location evidence="1">Membrane</location>
        <topology evidence="1">Single-pass membrane protein</topology>
    </subcellularLocation>
</comment>
<evidence type="ECO:0000256" key="5">
    <source>
        <dbReference type="ARBA" id="ARBA00023136"/>
    </source>
</evidence>
<evidence type="ECO:0000256" key="6">
    <source>
        <dbReference type="RuleBase" id="RU364113"/>
    </source>
</evidence>
<protein>
    <recommendedName>
        <fullName evidence="6">Protein HflK</fullName>
    </recommendedName>
</protein>
<evidence type="ECO:0000259" key="8">
    <source>
        <dbReference type="SMART" id="SM00244"/>
    </source>
</evidence>
<feature type="region of interest" description="Disordered" evidence="7">
    <location>
        <begin position="375"/>
        <end position="421"/>
    </location>
</feature>
<dbReference type="OrthoDB" id="9779595at2"/>
<feature type="domain" description="Band 7" evidence="8">
    <location>
        <begin position="93"/>
        <end position="268"/>
    </location>
</feature>
<evidence type="ECO:0000256" key="1">
    <source>
        <dbReference type="ARBA" id="ARBA00004167"/>
    </source>
</evidence>
<dbReference type="STRING" id="1122252.SAMN05660443_2482"/>
<dbReference type="GO" id="GO:0016020">
    <property type="term" value="C:membrane"/>
    <property type="evidence" value="ECO:0007669"/>
    <property type="project" value="UniProtKB-SubCell"/>
</dbReference>
<feature type="compositionally biased region" description="Basic and acidic residues" evidence="7">
    <location>
        <begin position="388"/>
        <end position="408"/>
    </location>
</feature>
<keyword evidence="4 6" id="KW-1133">Transmembrane helix</keyword>